<dbReference type="InterPro" id="IPR023642">
    <property type="entry name" value="DNA_primase_lsu_PriL"/>
</dbReference>
<accession>A0A1J5TAN5</accession>
<evidence type="ECO:0000256" key="5">
    <source>
        <dbReference type="ARBA" id="ARBA00023004"/>
    </source>
</evidence>
<evidence type="ECO:0000256" key="1">
    <source>
        <dbReference type="ARBA" id="ARBA00022485"/>
    </source>
</evidence>
<dbReference type="InterPro" id="IPR058560">
    <property type="entry name" value="DNA_primase_C"/>
</dbReference>
<comment type="caution">
    <text evidence="9">The sequence shown here is derived from an EMBL/GenBank/DDBJ whole genome shotgun (WGS) entry which is preliminary data.</text>
</comment>
<keyword evidence="1 7" id="KW-0004">4Fe-4S</keyword>
<comment type="cofactor">
    <cofactor evidence="7">
        <name>[4Fe-4S] cluster</name>
        <dbReference type="ChEBI" id="CHEBI:49883"/>
    </cofactor>
    <text evidence="7">Binds 1 [4Fe-4S] cluster.</text>
</comment>
<comment type="function">
    <text evidence="7">Regulatory subunit of DNA primase, an RNA polymerase that catalyzes the synthesis of short RNA molecules used as primers for DNA polymerase during DNA replication. Stabilizes and modulates the activity of the small subunit, increasing the rate of DNA synthesis, and conferring RNA synthesis capability. The DNA polymerase activity may enable DNA primase to also catalyze primer extension after primer synthesis. May also play a role in DNA repair.</text>
</comment>
<organism evidence="9 10">
    <name type="scientific">Marine Group III euryarchaeote CG-Bathy1</name>
    <dbReference type="NCBI Taxonomy" id="1889001"/>
    <lineage>
        <taxon>Archaea</taxon>
        <taxon>Methanobacteriati</taxon>
        <taxon>Thermoplasmatota</taxon>
        <taxon>Thermoplasmata</taxon>
        <taxon>Candidatus Thermoprofundales</taxon>
    </lineage>
</organism>
<dbReference type="Pfam" id="PF04104">
    <property type="entry name" value="DNA_primase_lrg"/>
    <property type="match status" value="1"/>
</dbReference>
<evidence type="ECO:0000259" key="8">
    <source>
        <dbReference type="Pfam" id="PF04104"/>
    </source>
</evidence>
<feature type="binding site" evidence="7">
    <location>
        <position position="319"/>
    </location>
    <ligand>
        <name>[4Fe-4S] cluster</name>
        <dbReference type="ChEBI" id="CHEBI:49883"/>
    </ligand>
</feature>
<dbReference type="GO" id="GO:0006269">
    <property type="term" value="P:DNA replication, synthesis of primer"/>
    <property type="evidence" value="ECO:0007669"/>
    <property type="project" value="UniProtKB-UniRule"/>
</dbReference>
<dbReference type="AlphaFoldDB" id="A0A1J5TAN5"/>
<gene>
    <name evidence="7" type="primary">priL</name>
    <name evidence="9" type="ORF">BEU04_04760</name>
</gene>
<keyword evidence="4 7" id="KW-0479">Metal-binding</keyword>
<evidence type="ECO:0000256" key="3">
    <source>
        <dbReference type="ARBA" id="ARBA00022705"/>
    </source>
</evidence>
<protein>
    <recommendedName>
        <fullName evidence="7">DNA primase large subunit PriL</fullName>
    </recommendedName>
</protein>
<reference evidence="9 10" key="1">
    <citation type="submission" date="2016-08" db="EMBL/GenBank/DDBJ databases">
        <title>New Insights into Marine Group III Euryarchaeota, from dark to light.</title>
        <authorList>
            <person name="Haro-Moreno J.M."/>
            <person name="Rodriguez-Valera F."/>
            <person name="Lopez-Garcia P."/>
            <person name="Moreira D."/>
            <person name="Martin-Cuadrado A.B."/>
        </authorList>
    </citation>
    <scope>NUCLEOTIDE SEQUENCE [LARGE SCALE GENOMIC DNA]</scope>
    <source>
        <strain evidence="9">CG-Bathy1</strain>
    </source>
</reference>
<dbReference type="HAMAP" id="MF_00701">
    <property type="entry name" value="DNA_primase_lrg_arc"/>
    <property type="match status" value="1"/>
</dbReference>
<feature type="binding site" evidence="7">
    <location>
        <position position="238"/>
    </location>
    <ligand>
        <name>[4Fe-4S] cluster</name>
        <dbReference type="ChEBI" id="CHEBI:49883"/>
    </ligand>
</feature>
<name>A0A1J5TAN5_9ARCH</name>
<evidence type="ECO:0000256" key="2">
    <source>
        <dbReference type="ARBA" id="ARBA00022515"/>
    </source>
</evidence>
<keyword evidence="3 7" id="KW-0235">DNA replication</keyword>
<feature type="domain" description="DNA primase large subunit C-terminal" evidence="8">
    <location>
        <begin position="233"/>
        <end position="340"/>
    </location>
</feature>
<dbReference type="CDD" id="cd06560">
    <property type="entry name" value="PriL"/>
    <property type="match status" value="1"/>
</dbReference>
<comment type="subunit">
    <text evidence="7">Heterodimer of a small subunit (PriS) and a large subunit (PriL).</text>
</comment>
<keyword evidence="6 7" id="KW-0411">Iron-sulfur</keyword>
<dbReference type="GO" id="GO:0046872">
    <property type="term" value="F:metal ion binding"/>
    <property type="evidence" value="ECO:0007669"/>
    <property type="project" value="UniProtKB-KW"/>
</dbReference>
<dbReference type="GO" id="GO:0051539">
    <property type="term" value="F:4 iron, 4 sulfur cluster binding"/>
    <property type="evidence" value="ECO:0007669"/>
    <property type="project" value="UniProtKB-UniRule"/>
</dbReference>
<evidence type="ECO:0000256" key="4">
    <source>
        <dbReference type="ARBA" id="ARBA00022723"/>
    </source>
</evidence>
<proteinExistence type="inferred from homology"/>
<evidence type="ECO:0000313" key="9">
    <source>
        <dbReference type="EMBL" id="OIR17921.1"/>
    </source>
</evidence>
<keyword evidence="2 7" id="KW-0639">Primosome</keyword>
<feature type="binding site" evidence="7">
    <location>
        <position position="326"/>
    </location>
    <ligand>
        <name>[4Fe-4S] cluster</name>
        <dbReference type="ChEBI" id="CHEBI:49883"/>
    </ligand>
</feature>
<dbReference type="Proteomes" id="UP000183815">
    <property type="component" value="Unassembled WGS sequence"/>
</dbReference>
<dbReference type="EMBL" id="MIYU01000009">
    <property type="protein sequence ID" value="OIR17921.1"/>
    <property type="molecule type" value="Genomic_DNA"/>
</dbReference>
<dbReference type="GO" id="GO:1990077">
    <property type="term" value="C:primosome complex"/>
    <property type="evidence" value="ECO:0007669"/>
    <property type="project" value="UniProtKB-KW"/>
</dbReference>
<dbReference type="GO" id="GO:0003899">
    <property type="term" value="F:DNA-directed RNA polymerase activity"/>
    <property type="evidence" value="ECO:0007669"/>
    <property type="project" value="InterPro"/>
</dbReference>
<dbReference type="SUPFAM" id="SSF140914">
    <property type="entry name" value="PriB N-terminal domain-like"/>
    <property type="match status" value="1"/>
</dbReference>
<feature type="binding site" evidence="7">
    <location>
        <position position="310"/>
    </location>
    <ligand>
        <name>[4Fe-4S] cluster</name>
        <dbReference type="ChEBI" id="CHEBI:49883"/>
    </ligand>
</feature>
<comment type="similarity">
    <text evidence="7">Belongs to the eukaryotic-type primase large subunit family.</text>
</comment>
<sequence length="495" mass="56203">MPEHWRYPFLPTASSILEDVDLDSLLDDYFYAEARALAINRLETSATRGVIELEGPPINDETDIVLGYVISRLVLAATDNQALINYVALSEAFRAETYLSSETDEDLVEIVNTLGVVNVKLKGNKFSMNFIDYVRAASKLREGNWKLSNRGVNKGIVELDRETLIRLMRNVIQQHLEELPKAPFEIKEKFEGTIEDLKSQVSKTFTERIGGLNTVVSDRQAEAMKELGRFDLSKAPPCFNLNLMDLQAGVNLAHPSRFFITTFLSSLNQDPEAVMRLFATAPDFKEAFTRYQVEHISGKTSGTQYSSPKCDTLVSSGVCPGPNALCRQIRHPLSYYRVMAESEKDNPVRMERILLAALDREEYPTKLLERNLEKIGDFDFIYDDKIDKRTLSDAKKVDSASKVSVNINHFQGRVYSVEIPKDERKIWITKATLNLTDGGTDYDCLPLTDWKIGLPIEEAQYKSKKIDLVVKPFDIIFDENETRRLFLVLDVLDES</sequence>
<evidence type="ECO:0000256" key="7">
    <source>
        <dbReference type="HAMAP-Rule" id="MF_00701"/>
    </source>
</evidence>
<evidence type="ECO:0000313" key="10">
    <source>
        <dbReference type="Proteomes" id="UP000183815"/>
    </source>
</evidence>
<evidence type="ECO:0000256" key="6">
    <source>
        <dbReference type="ARBA" id="ARBA00023014"/>
    </source>
</evidence>
<keyword evidence="5 7" id="KW-0408">Iron</keyword>